<dbReference type="AlphaFoldDB" id="X1MBU4"/>
<reference evidence="1" key="1">
    <citation type="journal article" date="2014" name="Front. Microbiol.">
        <title>High frequency of phylogenetically diverse reductive dehalogenase-homologous genes in deep subseafloor sedimentary metagenomes.</title>
        <authorList>
            <person name="Kawai M."/>
            <person name="Futagami T."/>
            <person name="Toyoda A."/>
            <person name="Takaki Y."/>
            <person name="Nishi S."/>
            <person name="Hori S."/>
            <person name="Arai W."/>
            <person name="Tsubouchi T."/>
            <person name="Morono Y."/>
            <person name="Uchiyama I."/>
            <person name="Ito T."/>
            <person name="Fujiyama A."/>
            <person name="Inagaki F."/>
            <person name="Takami H."/>
        </authorList>
    </citation>
    <scope>NUCLEOTIDE SEQUENCE</scope>
    <source>
        <strain evidence="1">Expedition CK06-06</strain>
    </source>
</reference>
<organism evidence="1">
    <name type="scientific">marine sediment metagenome</name>
    <dbReference type="NCBI Taxonomy" id="412755"/>
    <lineage>
        <taxon>unclassified sequences</taxon>
        <taxon>metagenomes</taxon>
        <taxon>ecological metagenomes</taxon>
    </lineage>
</organism>
<sequence length="268" mass="29661">CSEQSQKNLYKAFSAGDVEGVRQIPRKERKQIFVTSMSIRFVDDIEAVEFDATSLLTGGTIKKRRGEGPVLDERALSELRMFGRATKYEKRFWARPGQMGATVEGAKPGFLATMTGYSPYKNLGKLMDPRGVEGSPSQWGVITRLAHLDDIVDGNSPFELYKKTELEHFRLEIKPVDIDAEIPAGIGDAGPGAGDENVLIDPMTKETISKVAKLDPHGKRQLDESGNFVYEVNDNWFVLNAKFVWKDAPNKKAAPKTVAPTSAEEPRG</sequence>
<feature type="non-terminal residue" evidence="1">
    <location>
        <position position="1"/>
    </location>
</feature>
<proteinExistence type="predicted"/>
<comment type="caution">
    <text evidence="1">The sequence shown here is derived from an EMBL/GenBank/DDBJ whole genome shotgun (WGS) entry which is preliminary data.</text>
</comment>
<protein>
    <submittedName>
        <fullName evidence="1">Uncharacterized protein</fullName>
    </submittedName>
</protein>
<gene>
    <name evidence="1" type="ORF">S06H3_15717</name>
</gene>
<accession>X1MBU4</accession>
<dbReference type="EMBL" id="BARV01007745">
    <property type="protein sequence ID" value="GAI12150.1"/>
    <property type="molecule type" value="Genomic_DNA"/>
</dbReference>
<evidence type="ECO:0000313" key="1">
    <source>
        <dbReference type="EMBL" id="GAI12150.1"/>
    </source>
</evidence>
<name>X1MBU4_9ZZZZ</name>